<dbReference type="OrthoDB" id="9758182at2"/>
<comment type="catalytic activity">
    <reaction evidence="18">
        <text>2 L-glutamate + NADP(+) = L-glutamine + 2-oxoglutarate + NADPH + H(+)</text>
        <dbReference type="Rhea" id="RHEA:15501"/>
        <dbReference type="ChEBI" id="CHEBI:15378"/>
        <dbReference type="ChEBI" id="CHEBI:16810"/>
        <dbReference type="ChEBI" id="CHEBI:29985"/>
        <dbReference type="ChEBI" id="CHEBI:57783"/>
        <dbReference type="ChEBI" id="CHEBI:58349"/>
        <dbReference type="ChEBI" id="CHEBI:58359"/>
        <dbReference type="EC" id="1.4.1.13"/>
    </reaction>
</comment>
<evidence type="ECO:0000313" key="23">
    <source>
        <dbReference type="Proteomes" id="UP000252387"/>
    </source>
</evidence>
<dbReference type="FunFam" id="2.160.20.60:FF:000001">
    <property type="entry name" value="Glutamate synthase, large subunit"/>
    <property type="match status" value="1"/>
</dbReference>
<dbReference type="FunFam" id="3.60.20.10:FF:000001">
    <property type="entry name" value="Glutamate synthase, large subunit"/>
    <property type="match status" value="1"/>
</dbReference>
<keyword evidence="9" id="KW-0479">Metal-binding</keyword>
<dbReference type="EMBL" id="QFWQ01000001">
    <property type="protein sequence ID" value="RCS31623.1"/>
    <property type="molecule type" value="Genomic_DNA"/>
</dbReference>
<dbReference type="GO" id="GO:0006537">
    <property type="term" value="P:glutamate biosynthetic process"/>
    <property type="evidence" value="ECO:0007669"/>
    <property type="project" value="UniProtKB-KW"/>
</dbReference>
<dbReference type="InterPro" id="IPR050711">
    <property type="entry name" value="ET-N_metabolism_enzyme"/>
</dbReference>
<evidence type="ECO:0000256" key="6">
    <source>
        <dbReference type="ARBA" id="ARBA00022605"/>
    </source>
</evidence>
<keyword evidence="11" id="KW-0315">Glutamine amidotransferase</keyword>
<evidence type="ECO:0000256" key="19">
    <source>
        <dbReference type="ARBA" id="ARBA00072108"/>
    </source>
</evidence>
<keyword evidence="12" id="KW-0560">Oxidoreductase</keyword>
<keyword evidence="13" id="KW-0408">Iron</keyword>
<reference evidence="22 23" key="1">
    <citation type="submission" date="2018-05" db="EMBL/GenBank/DDBJ databases">
        <title>Draft genome sequence of Rhodanobacter denitrificans Yn1 isolated from gold copper mine.</title>
        <authorList>
            <person name="Yang N."/>
            <person name="Mazhar H.S."/>
            <person name="Rensing C."/>
        </authorList>
    </citation>
    <scope>NUCLEOTIDE SEQUENCE [LARGE SCALE GENOMIC DNA]</scope>
    <source>
        <strain evidence="22 23">Yn1</strain>
    </source>
</reference>
<keyword evidence="6" id="KW-0028">Amino-acid biosynthesis</keyword>
<dbReference type="FunFam" id="3.20.20.70:FF:000031">
    <property type="entry name" value="Glutamate synthase 1 [NADH]"/>
    <property type="match status" value="1"/>
</dbReference>
<evidence type="ECO:0000256" key="20">
    <source>
        <dbReference type="ARBA" id="ARBA00079921"/>
    </source>
</evidence>
<dbReference type="RefSeq" id="WP_114340358.1">
    <property type="nucleotide sequence ID" value="NZ_QFWQ01000001.1"/>
</dbReference>
<dbReference type="GO" id="GO:0004355">
    <property type="term" value="F:glutamate synthase (NADPH) activity"/>
    <property type="evidence" value="ECO:0007669"/>
    <property type="project" value="UniProtKB-EC"/>
</dbReference>
<gene>
    <name evidence="22" type="ORF">DEO45_00450</name>
</gene>
<dbReference type="Gene3D" id="3.60.20.10">
    <property type="entry name" value="Glutamine Phosphoribosylpyrophosphate, subunit 1, domain 1"/>
    <property type="match status" value="1"/>
</dbReference>
<dbReference type="GO" id="GO:0019676">
    <property type="term" value="P:ammonia assimilation cycle"/>
    <property type="evidence" value="ECO:0007669"/>
    <property type="project" value="TreeGrafter"/>
</dbReference>
<evidence type="ECO:0000256" key="9">
    <source>
        <dbReference type="ARBA" id="ARBA00022723"/>
    </source>
</evidence>
<keyword evidence="8" id="KW-0288">FMN</keyword>
<dbReference type="InterPro" id="IPR013785">
    <property type="entry name" value="Aldolase_TIM"/>
</dbReference>
<evidence type="ECO:0000256" key="13">
    <source>
        <dbReference type="ARBA" id="ARBA00023004"/>
    </source>
</evidence>
<dbReference type="Proteomes" id="UP000252387">
    <property type="component" value="Unassembled WGS sequence"/>
</dbReference>
<dbReference type="CDD" id="cd02808">
    <property type="entry name" value="GltS_FMN"/>
    <property type="match status" value="1"/>
</dbReference>
<evidence type="ECO:0000313" key="22">
    <source>
        <dbReference type="EMBL" id="RCS31623.1"/>
    </source>
</evidence>
<evidence type="ECO:0000256" key="2">
    <source>
        <dbReference type="ARBA" id="ARBA00001927"/>
    </source>
</evidence>
<dbReference type="EC" id="1.4.1.13" evidence="5"/>
<proteinExistence type="inferred from homology"/>
<evidence type="ECO:0000256" key="7">
    <source>
        <dbReference type="ARBA" id="ARBA00022630"/>
    </source>
</evidence>
<keyword evidence="16" id="KW-0003">3Fe-4S</keyword>
<dbReference type="PROSITE" id="PS51278">
    <property type="entry name" value="GATASE_TYPE_2"/>
    <property type="match status" value="1"/>
</dbReference>
<evidence type="ECO:0000256" key="8">
    <source>
        <dbReference type="ARBA" id="ARBA00022643"/>
    </source>
</evidence>
<evidence type="ECO:0000256" key="10">
    <source>
        <dbReference type="ARBA" id="ARBA00022827"/>
    </source>
</evidence>
<dbReference type="InterPro" id="IPR006982">
    <property type="entry name" value="Glu_synth_centr_N"/>
</dbReference>
<evidence type="ECO:0000256" key="12">
    <source>
        <dbReference type="ARBA" id="ARBA00023002"/>
    </source>
</evidence>
<dbReference type="InterPro" id="IPR017932">
    <property type="entry name" value="GATase_2_dom"/>
</dbReference>
<dbReference type="Pfam" id="PF00310">
    <property type="entry name" value="GATase_2"/>
    <property type="match status" value="1"/>
</dbReference>
<dbReference type="SUPFAM" id="SSF69336">
    <property type="entry name" value="Alpha subunit of glutamate synthase, C-terminal domain"/>
    <property type="match status" value="1"/>
</dbReference>
<dbReference type="Gene3D" id="2.160.20.60">
    <property type="entry name" value="Glutamate synthase, alpha subunit, C-terminal domain"/>
    <property type="match status" value="1"/>
</dbReference>
<dbReference type="PANTHER" id="PTHR11938">
    <property type="entry name" value="FAD NADPH DEHYDROGENASE/OXIDOREDUCTASE"/>
    <property type="match status" value="1"/>
</dbReference>
<dbReference type="InterPro" id="IPR002489">
    <property type="entry name" value="Glu_synth_asu_C"/>
</dbReference>
<evidence type="ECO:0000256" key="15">
    <source>
        <dbReference type="ARBA" id="ARBA00023164"/>
    </source>
</evidence>
<dbReference type="SUPFAM" id="SSF51395">
    <property type="entry name" value="FMN-linked oxidoreductases"/>
    <property type="match status" value="1"/>
</dbReference>
<dbReference type="Gene3D" id="3.20.20.70">
    <property type="entry name" value="Aldolase class I"/>
    <property type="match status" value="2"/>
</dbReference>
<evidence type="ECO:0000256" key="14">
    <source>
        <dbReference type="ARBA" id="ARBA00023014"/>
    </source>
</evidence>
<dbReference type="Pfam" id="PF04898">
    <property type="entry name" value="Glu_syn_central"/>
    <property type="match status" value="1"/>
</dbReference>
<keyword evidence="15" id="KW-0314">Glutamate biosynthesis</keyword>
<evidence type="ECO:0000256" key="5">
    <source>
        <dbReference type="ARBA" id="ARBA00012079"/>
    </source>
</evidence>
<dbReference type="Pfam" id="PF01493">
    <property type="entry name" value="GXGXG"/>
    <property type="match status" value="1"/>
</dbReference>
<evidence type="ECO:0000256" key="4">
    <source>
        <dbReference type="ARBA" id="ARBA00009716"/>
    </source>
</evidence>
<dbReference type="CDD" id="cd00713">
    <property type="entry name" value="GltS"/>
    <property type="match status" value="1"/>
</dbReference>
<evidence type="ECO:0000256" key="3">
    <source>
        <dbReference type="ARBA" id="ARBA00001974"/>
    </source>
</evidence>
<evidence type="ECO:0000256" key="16">
    <source>
        <dbReference type="ARBA" id="ARBA00023291"/>
    </source>
</evidence>
<comment type="cofactor">
    <cofactor evidence="2">
        <name>[3Fe-4S] cluster</name>
        <dbReference type="ChEBI" id="CHEBI:21137"/>
    </cofactor>
</comment>
<evidence type="ECO:0000256" key="11">
    <source>
        <dbReference type="ARBA" id="ARBA00022962"/>
    </source>
</evidence>
<evidence type="ECO:0000256" key="18">
    <source>
        <dbReference type="ARBA" id="ARBA00048151"/>
    </source>
</evidence>
<sequence>MAQPHAQGLYNPSNEHDACGVGFVAHIKGRKSHEIVQQGLLILRNLDHRGAVGADPLMGDGAGILIQIPDQLYREDMAQQGVQLPAPGEYGVGMIFLPKEHASRLACEQELERTVRAEGQVVLGWRDVRVDAEMPMSPAVKATEPVVRQIFIGRGPDVMVPDALERKLYVIRKTSSHAIRALGLKHGKEYFVPSMSSRTVVYKGLLLAGQVGQYYLDLADPRTVSALALVHQRFSTNTFPAWELAHPYRMIAHNGEINTVKGNVNWINARTGAISSPVLGDDLAKLWPLIYPGQSDTASFDNCLELLTMAGYPLSHAMMMMIPEAWERHTLMDDNRRAFYEYHAAMMEPWDGPAAIAFTDGRQVGATLDRNGLRPARYLITDDGLVILASEAGVLPVAESRIVKKWRLQPGRMLLIDMEAGRIIDDKELKDQLANARPYKQWIEHIRIKLDALPEPRAESHVVDSLLDRQQAFGYTQEDLKFQLLPMAQVGEEAIGAMGNDSPLAVLSERSKPLYSYFRQLFAQVTNPSIDPIREQLVMSLVSFIGPKPNLLDINNINPPLRLEVAQPVLDFAEMAKIRKIGRYSKGKFRSFELDITYPATWGKAGIEARLASLCAQATDAIRQGHNILIVSDRRSDRERVAIPALLATSAVHQHLVTKGLRTSTGLVVETGSAREVHHFALLAGYGAEAIHPYLAMEVLAQHFAAAGDGIGPDKAIRNYVKAIDKGLQKVMSKMGISTYMSYTGAQIFEAVGLNRKLVDKYFTGTTSNIEGIGLFEVAEEALRLHAAAYGDDPVLADALDAGGEYAWRVRGEEHMWTPDMVAKLQHATRANSAQTYQEYSQLVNDQSRRLMTLRGLFEFRADPAAAIPLDEVEPAGEIVKRFVTGAMSLGSISTEAHTTLAIAMNRIGGKSNTGEGGEDEARYQGELRGVVIKQGDTVAGLLGEAHIERDLELQAGDSLRSRIKQVASGRFGVTAAYLVSADQIQIKIAQGAKPGEGGQLPGHKVSEYIARLRFSVPGVGLISPPPHHDIYSIEDLAQLIHDLKNCNPQASISVKLVSEVGVGTVAAGVAKAKADHVVIAGHDGGTGASPWSSIKHAGTPWELGLAETQQTLVLNRLRGRIRVQADGQMKTGRDVVIGALLGADEFGFATAPLVVEGCIMMRKCHLNTCPTGVATQDPVLRRKFSGKPEHVVNYFFFVAEEARRIMAQLGIRRFDELVGRADLLDLRQGIAHWKARGLDFSRVFHRPEVPAAVARRHASGQDHGLDKAGKALDHTLIEKARPALEHGERTSFIVGVRNVNRTVGTMLSGEVARRHGHAGLPDDSIHVQMDGTAGQSFGAFLARGITLDLVGEANDYVGKGLSGGRIIVRSPNDFHGFGPEHIIAGNTVLYGATEGEAYFNGVAGERFAVRNSGATAVVEGVGDHGCEYMTGGTVVLLGETGRNFAAGMSGGVAYVYDPELHFQSRCNLSMVGLEPLLSGVEQELRVPRALWHPLTRGAPGETDEAILRRLVEAHFRYTGSFRAKAILHDWSNARTHFVKVMPHEYKRALAQPPRETAAASTEKATA</sequence>
<dbReference type="InterPro" id="IPR002932">
    <property type="entry name" value="Glu_synthdom"/>
</dbReference>
<protein>
    <recommendedName>
        <fullName evidence="19">Glutamate synthase [NADPH] large chain</fullName>
        <ecNumber evidence="5">1.4.1.13</ecNumber>
    </recommendedName>
    <alternativeName>
        <fullName evidence="20">Glutamate synthase subunit alpha</fullName>
    </alternativeName>
</protein>
<accession>A0A368KLP8</accession>
<feature type="domain" description="Glutamine amidotransferase type-2" evidence="21">
    <location>
        <begin position="19"/>
        <end position="419"/>
    </location>
</feature>
<comment type="similarity">
    <text evidence="4">Belongs to the glutamate synthase family.</text>
</comment>
<dbReference type="GO" id="GO:0046872">
    <property type="term" value="F:metal ion binding"/>
    <property type="evidence" value="ECO:0007669"/>
    <property type="project" value="UniProtKB-KW"/>
</dbReference>
<keyword evidence="10" id="KW-0274">FAD</keyword>
<name>A0A368KLP8_9GAMM</name>
<comment type="caution">
    <text evidence="22">The sequence shown here is derived from an EMBL/GenBank/DDBJ whole genome shotgun (WGS) entry which is preliminary data.</text>
</comment>
<dbReference type="CDD" id="cd00982">
    <property type="entry name" value="gltB_C"/>
    <property type="match status" value="1"/>
</dbReference>
<keyword evidence="7" id="KW-0285">Flavoprotein</keyword>
<evidence type="ECO:0000256" key="1">
    <source>
        <dbReference type="ARBA" id="ARBA00001917"/>
    </source>
</evidence>
<keyword evidence="14" id="KW-0411">Iron-sulfur</keyword>
<comment type="cofactor">
    <cofactor evidence="1">
        <name>FMN</name>
        <dbReference type="ChEBI" id="CHEBI:58210"/>
    </cofactor>
</comment>
<keyword evidence="23" id="KW-1185">Reference proteome</keyword>
<dbReference type="PANTHER" id="PTHR11938:SF133">
    <property type="entry name" value="GLUTAMATE SYNTHASE (NADH)"/>
    <property type="match status" value="1"/>
</dbReference>
<comment type="cofactor">
    <cofactor evidence="3">
        <name>FAD</name>
        <dbReference type="ChEBI" id="CHEBI:57692"/>
    </cofactor>
</comment>
<dbReference type="Pfam" id="PF01645">
    <property type="entry name" value="Glu_synthase"/>
    <property type="match status" value="1"/>
</dbReference>
<evidence type="ECO:0000259" key="21">
    <source>
        <dbReference type="PROSITE" id="PS51278"/>
    </source>
</evidence>
<evidence type="ECO:0000256" key="17">
    <source>
        <dbReference type="ARBA" id="ARBA00037898"/>
    </source>
</evidence>
<dbReference type="GO" id="GO:0051538">
    <property type="term" value="F:3 iron, 4 sulfur cluster binding"/>
    <property type="evidence" value="ECO:0007669"/>
    <property type="project" value="UniProtKB-KW"/>
</dbReference>
<dbReference type="InterPro" id="IPR029055">
    <property type="entry name" value="Ntn_hydrolases_N"/>
</dbReference>
<dbReference type="FunFam" id="3.20.20.70:FF:000053">
    <property type="entry name" value="Glutamate synthase large subunit"/>
    <property type="match status" value="1"/>
</dbReference>
<dbReference type="SUPFAM" id="SSF56235">
    <property type="entry name" value="N-terminal nucleophile aminohydrolases (Ntn hydrolases)"/>
    <property type="match status" value="1"/>
</dbReference>
<dbReference type="InterPro" id="IPR036485">
    <property type="entry name" value="Glu_synth_asu_C_sf"/>
</dbReference>
<comment type="pathway">
    <text evidence="17">Amino-acid biosynthesis; L-glutamate biosynthesis via GLT pathway; L-glutamate from 2-oxoglutarate and L-glutamine (NADP(+) route): step 1/1.</text>
</comment>
<organism evidence="22 23">
    <name type="scientific">Rhodanobacter denitrificans</name>
    <dbReference type="NCBI Taxonomy" id="666685"/>
    <lineage>
        <taxon>Bacteria</taxon>
        <taxon>Pseudomonadati</taxon>
        <taxon>Pseudomonadota</taxon>
        <taxon>Gammaproteobacteria</taxon>
        <taxon>Lysobacterales</taxon>
        <taxon>Rhodanobacteraceae</taxon>
        <taxon>Rhodanobacter</taxon>
    </lineage>
</organism>